<evidence type="ECO:0000259" key="16">
    <source>
        <dbReference type="Pfam" id="PF16491"/>
    </source>
</evidence>
<dbReference type="STRING" id="340177.Cag_0941"/>
<keyword evidence="7 12" id="KW-0862">Zinc</keyword>
<dbReference type="HOGENOM" id="CLU_025947_1_0_10"/>
<dbReference type="KEGG" id="cch:Cag_0941"/>
<evidence type="ECO:0000256" key="2">
    <source>
        <dbReference type="ARBA" id="ARBA00022670"/>
    </source>
</evidence>
<evidence type="ECO:0000256" key="6">
    <source>
        <dbReference type="ARBA" id="ARBA00022824"/>
    </source>
</evidence>
<evidence type="ECO:0000256" key="3">
    <source>
        <dbReference type="ARBA" id="ARBA00022692"/>
    </source>
</evidence>
<keyword evidence="3 14" id="KW-0812">Transmembrane</keyword>
<organism evidence="17">
    <name type="scientific">Chlorobium chlorochromatii (strain CaD3)</name>
    <dbReference type="NCBI Taxonomy" id="340177"/>
    <lineage>
        <taxon>Bacteria</taxon>
        <taxon>Pseudomonadati</taxon>
        <taxon>Chlorobiota</taxon>
        <taxon>Chlorobiia</taxon>
        <taxon>Chlorobiales</taxon>
        <taxon>Chlorobiaceae</taxon>
        <taxon>Chlorobium/Pelodictyon group</taxon>
        <taxon>Chlorobium</taxon>
    </lineage>
</organism>
<feature type="active site" evidence="11">
    <location>
        <position position="275"/>
    </location>
</feature>
<evidence type="ECO:0000256" key="8">
    <source>
        <dbReference type="ARBA" id="ARBA00022989"/>
    </source>
</evidence>
<keyword evidence="6" id="KW-0256">Endoplasmic reticulum</keyword>
<feature type="transmembrane region" description="Helical" evidence="14">
    <location>
        <begin position="6"/>
        <end position="25"/>
    </location>
</feature>
<dbReference type="EC" id="3.4.24.84" evidence="17"/>
<dbReference type="AlphaFoldDB" id="Q3AS21"/>
<dbReference type="InterPro" id="IPR032456">
    <property type="entry name" value="Peptidase_M48_N"/>
</dbReference>
<dbReference type="FunFam" id="3.30.2010.10:FF:000002">
    <property type="entry name" value="CAAX prenyl protease"/>
    <property type="match status" value="1"/>
</dbReference>
<feature type="transmembrane region" description="Helical" evidence="14">
    <location>
        <begin position="99"/>
        <end position="125"/>
    </location>
</feature>
<comment type="similarity">
    <text evidence="13">Belongs to the peptidase M48 family.</text>
</comment>
<keyword evidence="8 14" id="KW-1133">Transmembrane helix</keyword>
<dbReference type="EMBL" id="CP000108">
    <property type="protein sequence ID" value="ABB28204.1"/>
    <property type="molecule type" value="Genomic_DNA"/>
</dbReference>
<evidence type="ECO:0000256" key="10">
    <source>
        <dbReference type="ARBA" id="ARBA00023136"/>
    </source>
</evidence>
<evidence type="ECO:0000256" key="9">
    <source>
        <dbReference type="ARBA" id="ARBA00023049"/>
    </source>
</evidence>
<dbReference type="eggNOG" id="COG0501">
    <property type="taxonomic scope" value="Bacteria"/>
</dbReference>
<name>Q3AS21_CHLCH</name>
<dbReference type="Pfam" id="PF16491">
    <property type="entry name" value="Peptidase_M48_N"/>
    <property type="match status" value="1"/>
</dbReference>
<feature type="transmembrane region" description="Helical" evidence="14">
    <location>
        <begin position="146"/>
        <end position="165"/>
    </location>
</feature>
<feature type="transmembrane region" description="Helical" evidence="14">
    <location>
        <begin position="171"/>
        <end position="191"/>
    </location>
</feature>
<feature type="domain" description="CAAX prenyl protease 1 N-terminal" evidence="16">
    <location>
        <begin position="26"/>
        <end position="201"/>
    </location>
</feature>
<feature type="transmembrane region" description="Helical" evidence="14">
    <location>
        <begin position="284"/>
        <end position="306"/>
    </location>
</feature>
<evidence type="ECO:0000259" key="15">
    <source>
        <dbReference type="Pfam" id="PF01435"/>
    </source>
</evidence>
<evidence type="ECO:0000256" key="11">
    <source>
        <dbReference type="PIRSR" id="PIRSR627057-1"/>
    </source>
</evidence>
<evidence type="ECO:0000256" key="12">
    <source>
        <dbReference type="PIRSR" id="PIRSR627057-2"/>
    </source>
</evidence>
<evidence type="ECO:0000256" key="4">
    <source>
        <dbReference type="ARBA" id="ARBA00022723"/>
    </source>
</evidence>
<evidence type="ECO:0000256" key="1">
    <source>
        <dbReference type="ARBA" id="ARBA00004477"/>
    </source>
</evidence>
<keyword evidence="9 13" id="KW-0482">Metalloprotease</keyword>
<dbReference type="GO" id="GO:0004222">
    <property type="term" value="F:metalloendopeptidase activity"/>
    <property type="evidence" value="ECO:0007669"/>
    <property type="project" value="InterPro"/>
</dbReference>
<feature type="transmembrane region" description="Helical" evidence="14">
    <location>
        <begin position="60"/>
        <end position="79"/>
    </location>
</feature>
<reference evidence="17" key="1">
    <citation type="submission" date="2005-08" db="EMBL/GenBank/DDBJ databases">
        <title>Complete sequence of Chlorobium chlorochromatii CaD3.</title>
        <authorList>
            <person name="Copeland A."/>
            <person name="Lucas S."/>
            <person name="Lapidus A."/>
            <person name="Barry K."/>
            <person name="Detter J.C."/>
            <person name="Glavina T."/>
            <person name="Hammon N."/>
            <person name="Israni S."/>
            <person name="Pitluck S."/>
            <person name="Bryant D."/>
            <person name="Schmutz J."/>
            <person name="Larimer F."/>
            <person name="Land M."/>
            <person name="Kyrpides N."/>
            <person name="Ivanova N."/>
            <person name="Richardson P."/>
        </authorList>
    </citation>
    <scope>NUCLEOTIDE SEQUENCE [LARGE SCALE GENOMIC DNA]</scope>
    <source>
        <strain evidence="17">CaD3</strain>
    </source>
</reference>
<feature type="active site" description="Proton donor" evidence="11">
    <location>
        <position position="356"/>
    </location>
</feature>
<comment type="cofactor">
    <cofactor evidence="12 13">
        <name>Zn(2+)</name>
        <dbReference type="ChEBI" id="CHEBI:29105"/>
    </cofactor>
    <text evidence="12 13">Binds 1 zinc ion per subunit.</text>
</comment>
<feature type="binding site" evidence="12">
    <location>
        <position position="278"/>
    </location>
    <ligand>
        <name>Zn(2+)</name>
        <dbReference type="ChEBI" id="CHEBI:29105"/>
        <note>catalytic</note>
    </ligand>
</feature>
<gene>
    <name evidence="17" type="ordered locus">Cag_0941</name>
</gene>
<keyword evidence="4 12" id="KW-0479">Metal-binding</keyword>
<dbReference type="CDD" id="cd07343">
    <property type="entry name" value="M48A_Zmpste24p_like"/>
    <property type="match status" value="1"/>
</dbReference>
<dbReference type="InterPro" id="IPR027057">
    <property type="entry name" value="CAXX_Prtase_1"/>
</dbReference>
<accession>Q3AS21</accession>
<comment type="subcellular location">
    <subcellularLocation>
        <location evidence="1">Endoplasmic reticulum membrane</location>
        <topology evidence="1">Multi-pass membrane protein</topology>
    </subcellularLocation>
</comment>
<dbReference type="OrthoDB" id="9781930at2"/>
<feature type="transmembrane region" description="Helical" evidence="14">
    <location>
        <begin position="326"/>
        <end position="347"/>
    </location>
</feature>
<evidence type="ECO:0000313" key="17">
    <source>
        <dbReference type="EMBL" id="ABB28204.1"/>
    </source>
</evidence>
<dbReference type="GO" id="GO:0046872">
    <property type="term" value="F:metal ion binding"/>
    <property type="evidence" value="ECO:0007669"/>
    <property type="project" value="UniProtKB-KW"/>
</dbReference>
<proteinExistence type="inferred from homology"/>
<keyword evidence="10 14" id="KW-0472">Membrane</keyword>
<feature type="binding site" evidence="12">
    <location>
        <position position="352"/>
    </location>
    <ligand>
        <name>Zn(2+)</name>
        <dbReference type="ChEBI" id="CHEBI:29105"/>
        <note>catalytic</note>
    </ligand>
</feature>
<dbReference type="InterPro" id="IPR001915">
    <property type="entry name" value="Peptidase_M48"/>
</dbReference>
<protein>
    <submittedName>
        <fullName evidence="17">CAAX prenyl protease 1, putative</fullName>
        <ecNumber evidence="17">3.4.24.84</ecNumber>
    </submittedName>
</protein>
<evidence type="ECO:0000256" key="5">
    <source>
        <dbReference type="ARBA" id="ARBA00022801"/>
    </source>
</evidence>
<dbReference type="Pfam" id="PF01435">
    <property type="entry name" value="Peptidase_M48"/>
    <property type="match status" value="1"/>
</dbReference>
<sequence>MNIFGVAIFITLFTTFLVKVISELLNLRAAASPLPSEYAALADNATRQKSRDYLAATTRLSLFSAGFDLIALIIFWFSGSFNLLDQTLRSLGFNSIITGMLYIGTLMLVQSIIELPFSLVRTFIVEEKFGFNKTTIGVFLGDLAKTALLSIIIGLPVLAALLWFFESAGNLAWLWAWSGIVLFSLLLQYIAPTWIMPMFNTFKPLLDNELSRAIMQYSAKVQFPLSGIFEIDGSKRSSKANAFFTGFGKRKRIALYDTLIKAHPVPELVAVLAHEIGHFKKKHILINLLMSSANLALLFFLLSLMMHNRQLFDAFFMEETSVYGSLLFFTLLYTPAELMLSVFMHAISRKHEYEADAFAVTTYEQGSALADALLKLSHHNLSNLTPHPLYVFLNYSHPPVVERLQRIKALLASQTQRSTPTL</sequence>
<dbReference type="PANTHER" id="PTHR10120">
    <property type="entry name" value="CAAX PRENYL PROTEASE 1"/>
    <property type="match status" value="1"/>
</dbReference>
<evidence type="ECO:0000256" key="14">
    <source>
        <dbReference type="SAM" id="Phobius"/>
    </source>
</evidence>
<evidence type="ECO:0000256" key="13">
    <source>
        <dbReference type="RuleBase" id="RU003983"/>
    </source>
</evidence>
<keyword evidence="2 13" id="KW-0645">Protease</keyword>
<dbReference type="GO" id="GO:0071586">
    <property type="term" value="P:CAAX-box protein processing"/>
    <property type="evidence" value="ECO:0007669"/>
    <property type="project" value="InterPro"/>
</dbReference>
<feature type="binding site" evidence="12">
    <location>
        <position position="274"/>
    </location>
    <ligand>
        <name>Zn(2+)</name>
        <dbReference type="ChEBI" id="CHEBI:29105"/>
        <note>catalytic</note>
    </ligand>
</feature>
<keyword evidence="5 13" id="KW-0378">Hydrolase</keyword>
<evidence type="ECO:0000256" key="7">
    <source>
        <dbReference type="ARBA" id="ARBA00022833"/>
    </source>
</evidence>
<dbReference type="Gene3D" id="3.30.2010.10">
    <property type="entry name" value="Metalloproteases ('zincins'), catalytic domain"/>
    <property type="match status" value="1"/>
</dbReference>
<feature type="domain" description="Peptidase M48" evidence="15">
    <location>
        <begin position="205"/>
        <end position="409"/>
    </location>
</feature>